<dbReference type="InterPro" id="IPR011042">
    <property type="entry name" value="6-blade_b-propeller_TolB-like"/>
</dbReference>
<gene>
    <name evidence="2" type="ORF">METZ01_LOCUS311579</name>
</gene>
<dbReference type="PANTHER" id="PTHR19328">
    <property type="entry name" value="HEDGEHOG-INTERACTING PROTEIN"/>
    <property type="match status" value="1"/>
</dbReference>
<evidence type="ECO:0000313" key="2">
    <source>
        <dbReference type="EMBL" id="SVC58725.1"/>
    </source>
</evidence>
<dbReference type="InterPro" id="IPR011041">
    <property type="entry name" value="Quinoprot_gluc/sorb_DH_b-prop"/>
</dbReference>
<name>A0A382NEG9_9ZZZZ</name>
<dbReference type="Pfam" id="PF07995">
    <property type="entry name" value="GSDH"/>
    <property type="match status" value="1"/>
</dbReference>
<evidence type="ECO:0000259" key="1">
    <source>
        <dbReference type="Pfam" id="PF07995"/>
    </source>
</evidence>
<dbReference type="InterPro" id="IPR012938">
    <property type="entry name" value="Glc/Sorbosone_DH"/>
</dbReference>
<dbReference type="EMBL" id="UINC01099443">
    <property type="protein sequence ID" value="SVC58725.1"/>
    <property type="molecule type" value="Genomic_DNA"/>
</dbReference>
<reference evidence="2" key="1">
    <citation type="submission" date="2018-05" db="EMBL/GenBank/DDBJ databases">
        <authorList>
            <person name="Lanie J.A."/>
            <person name="Ng W.-L."/>
            <person name="Kazmierczak K.M."/>
            <person name="Andrzejewski T.M."/>
            <person name="Davidsen T.M."/>
            <person name="Wayne K.J."/>
            <person name="Tettelin H."/>
            <person name="Glass J.I."/>
            <person name="Rusch D."/>
            <person name="Podicherti R."/>
            <person name="Tsui H.-C.T."/>
            <person name="Winkler M.E."/>
        </authorList>
    </citation>
    <scope>NUCLEOTIDE SEQUENCE</scope>
</reference>
<feature type="non-terminal residue" evidence="2">
    <location>
        <position position="303"/>
    </location>
</feature>
<feature type="domain" description="Glucose/Sorbosone dehydrogenase" evidence="1">
    <location>
        <begin position="121"/>
        <end position="302"/>
    </location>
</feature>
<dbReference type="SUPFAM" id="SSF50952">
    <property type="entry name" value="Soluble quinoprotein glucose dehydrogenase"/>
    <property type="match status" value="1"/>
</dbReference>
<accession>A0A382NEG9</accession>
<sequence length="303" mass="34129">MANRLALAKLPCLLMRFWNQFLLVICVLCLPVAKSQGSKRVPWDGSRMASSPIPTPPLVTARAFENLKFRQPVEIRYNEVLNRFFVLELEGVVYSFPPDESVEKADLVYDLRANVPEASRAFGLEFHPDFAETGEVFLCYVLGRKIKDGTHVARYRIPKDDGPPRFDPNSREVLITWLSGGHNGGSLNFGKDGMLYISTGDAEAPYPPDGLKTGQDISDLLASILRIDVDHRDPGQAYRVPPDNPFVGVEGARPEVWAYGFRNPWRMSFDKSTGNLWVGDVGWDLWEMVFKVERGGNYGWSIM</sequence>
<proteinExistence type="predicted"/>
<organism evidence="2">
    <name type="scientific">marine metagenome</name>
    <dbReference type="NCBI Taxonomy" id="408172"/>
    <lineage>
        <taxon>unclassified sequences</taxon>
        <taxon>metagenomes</taxon>
        <taxon>ecological metagenomes</taxon>
    </lineage>
</organism>
<protein>
    <recommendedName>
        <fullName evidence="1">Glucose/Sorbosone dehydrogenase domain-containing protein</fullName>
    </recommendedName>
</protein>
<dbReference type="PANTHER" id="PTHR19328:SF75">
    <property type="entry name" value="ALDOSE SUGAR DEHYDROGENASE YLII"/>
    <property type="match status" value="1"/>
</dbReference>
<dbReference type="Gene3D" id="2.120.10.30">
    <property type="entry name" value="TolB, C-terminal domain"/>
    <property type="match status" value="1"/>
</dbReference>
<dbReference type="AlphaFoldDB" id="A0A382NEG9"/>